<evidence type="ECO:0000313" key="10">
    <source>
        <dbReference type="Ensembl" id="ENSCSRP00000005790.1"/>
    </source>
</evidence>
<dbReference type="GO" id="GO:0098553">
    <property type="term" value="C:lumenal side of endoplasmic reticulum membrane"/>
    <property type="evidence" value="ECO:0007669"/>
    <property type="project" value="TreeGrafter"/>
</dbReference>
<evidence type="ECO:0000256" key="9">
    <source>
        <dbReference type="SAM" id="Phobius"/>
    </source>
</evidence>
<dbReference type="PANTHER" id="PTHR12174:SF39">
    <property type="entry name" value="SIGNAL PEPTIDE PEPTIDASE-LIKE 2B"/>
    <property type="match status" value="1"/>
</dbReference>
<dbReference type="InterPro" id="IPR007369">
    <property type="entry name" value="Peptidase_A22B_SPP"/>
</dbReference>
<keyword evidence="11" id="KW-1185">Reference proteome</keyword>
<accession>A0A8C3S0L9</accession>
<dbReference type="GO" id="GO:0098554">
    <property type="term" value="C:cytoplasmic side of endoplasmic reticulum membrane"/>
    <property type="evidence" value="ECO:0007669"/>
    <property type="project" value="TreeGrafter"/>
</dbReference>
<evidence type="ECO:0000256" key="8">
    <source>
        <dbReference type="SAM" id="MobiDB-lite"/>
    </source>
</evidence>
<reference evidence="10" key="2">
    <citation type="submission" date="2025-09" db="UniProtKB">
        <authorList>
            <consortium name="Ensembl"/>
        </authorList>
    </citation>
    <scope>IDENTIFICATION</scope>
</reference>
<comment type="similarity">
    <text evidence="3">Belongs to the peptidase A22B family.</text>
</comment>
<comment type="subcellular location">
    <subcellularLocation>
        <location evidence="1">Endomembrane system</location>
        <topology evidence="1">Multi-pass membrane protein</topology>
    </subcellularLocation>
    <subcellularLocation>
        <location evidence="2">Membrane</location>
        <topology evidence="2">Multi-pass membrane protein</topology>
        <orientation evidence="2">Lumenal side</orientation>
    </subcellularLocation>
</comment>
<protein>
    <recommendedName>
        <fullName evidence="12">Signal peptide peptidase-like 2B</fullName>
    </recommendedName>
</protein>
<keyword evidence="5" id="KW-0378">Hydrolase</keyword>
<evidence type="ECO:0000256" key="7">
    <source>
        <dbReference type="ARBA" id="ARBA00023136"/>
    </source>
</evidence>
<name>A0A8C3S0L9_CHESE</name>
<evidence type="ECO:0000256" key="2">
    <source>
        <dbReference type="ARBA" id="ARBA00004366"/>
    </source>
</evidence>
<dbReference type="Pfam" id="PF04258">
    <property type="entry name" value="Peptidase_A22B"/>
    <property type="match status" value="2"/>
</dbReference>
<dbReference type="PANTHER" id="PTHR12174">
    <property type="entry name" value="SIGNAL PEPTIDE PEPTIDASE"/>
    <property type="match status" value="1"/>
</dbReference>
<feature type="transmembrane region" description="Helical" evidence="9">
    <location>
        <begin position="425"/>
        <end position="443"/>
    </location>
</feature>
<evidence type="ECO:0000313" key="11">
    <source>
        <dbReference type="Proteomes" id="UP000694403"/>
    </source>
</evidence>
<evidence type="ECO:0000256" key="1">
    <source>
        <dbReference type="ARBA" id="ARBA00004127"/>
    </source>
</evidence>
<dbReference type="GO" id="GO:0033619">
    <property type="term" value="P:membrane protein proteolysis"/>
    <property type="evidence" value="ECO:0007669"/>
    <property type="project" value="TreeGrafter"/>
</dbReference>
<evidence type="ECO:0008006" key="12">
    <source>
        <dbReference type="Google" id="ProtNLM"/>
    </source>
</evidence>
<dbReference type="GO" id="GO:0030660">
    <property type="term" value="C:Golgi-associated vesicle membrane"/>
    <property type="evidence" value="ECO:0007669"/>
    <property type="project" value="TreeGrafter"/>
</dbReference>
<dbReference type="Proteomes" id="UP000694403">
    <property type="component" value="Unplaced"/>
</dbReference>
<evidence type="ECO:0000256" key="3">
    <source>
        <dbReference type="ARBA" id="ARBA00006859"/>
    </source>
</evidence>
<sequence length="480" mass="52688">MCKEEKVVHGGKGGAPYLHGEGRSREKRIFCRAQAPPRTTVKESVGAAPEDAASHSPAAVPHRSKGGVPVSMACSMSSWTRRQGMGHKGRIIVPISAQRWVHLPAELRQAPLLPLQDYTDSAFCSPHSHLAPGAFRKSVPAVVWGNCSLCEKGRWAQLDGAQSLQVIVRERLDSFFTGVIASPMAVLHYSDFLDIRGKTYSEPPLRAAMCFPTRPSLDSSMAILFISAVGTVMIGGYWAGLAGAAKPQHTEHQDEEDEEYSDKAIDSLYSCPSPFVRGIPLGECRIHLPCLHKSTQVWMLLLKTGGQDALGVAYCLFMIKSIHMPTMKNCTFYVLAFLVADVLYIFISPFLAQSKGSIMEVAALRMQDPRIRGYLIPGFLVTYCHKFDIQVQSSKVYCVACAIAYGIGLLGTFAVRALLQIGQPTLLYLVPCMLITSLLVALWRQELTLFWTGHGLEKNLPHLPLEKAPPLVPWGTIGEK</sequence>
<feature type="transmembrane region" description="Helical" evidence="9">
    <location>
        <begin position="331"/>
        <end position="351"/>
    </location>
</feature>
<keyword evidence="4 9" id="KW-0812">Transmembrane</keyword>
<dbReference type="SMART" id="SM00730">
    <property type="entry name" value="PSN"/>
    <property type="match status" value="1"/>
</dbReference>
<dbReference type="AlphaFoldDB" id="A0A8C3S0L9"/>
<feature type="transmembrane region" description="Helical" evidence="9">
    <location>
        <begin position="221"/>
        <end position="239"/>
    </location>
</feature>
<evidence type="ECO:0000256" key="6">
    <source>
        <dbReference type="ARBA" id="ARBA00022989"/>
    </source>
</evidence>
<keyword evidence="7 9" id="KW-0472">Membrane</keyword>
<organism evidence="10 11">
    <name type="scientific">Chelydra serpentina</name>
    <name type="common">Snapping turtle</name>
    <name type="synonym">Testudo serpentina</name>
    <dbReference type="NCBI Taxonomy" id="8475"/>
    <lineage>
        <taxon>Eukaryota</taxon>
        <taxon>Metazoa</taxon>
        <taxon>Chordata</taxon>
        <taxon>Craniata</taxon>
        <taxon>Vertebrata</taxon>
        <taxon>Euteleostomi</taxon>
        <taxon>Archelosauria</taxon>
        <taxon>Testudinata</taxon>
        <taxon>Testudines</taxon>
        <taxon>Cryptodira</taxon>
        <taxon>Durocryptodira</taxon>
        <taxon>Americhelydia</taxon>
        <taxon>Chelydroidea</taxon>
        <taxon>Chelydridae</taxon>
        <taxon>Chelydra</taxon>
    </lineage>
</organism>
<dbReference type="Ensembl" id="ENSCSRT00000005981.1">
    <property type="protein sequence ID" value="ENSCSRP00000005790.1"/>
    <property type="gene ID" value="ENSCSRG00000004332.1"/>
</dbReference>
<reference evidence="10" key="1">
    <citation type="submission" date="2025-08" db="UniProtKB">
        <authorList>
            <consortium name="Ensembl"/>
        </authorList>
    </citation>
    <scope>IDENTIFICATION</scope>
</reference>
<keyword evidence="6 9" id="KW-1133">Transmembrane helix</keyword>
<evidence type="ECO:0000256" key="4">
    <source>
        <dbReference type="ARBA" id="ARBA00022692"/>
    </source>
</evidence>
<evidence type="ECO:0000256" key="5">
    <source>
        <dbReference type="ARBA" id="ARBA00022801"/>
    </source>
</evidence>
<dbReference type="GO" id="GO:0042500">
    <property type="term" value="F:aspartic endopeptidase activity, intramembrane cleaving"/>
    <property type="evidence" value="ECO:0007669"/>
    <property type="project" value="InterPro"/>
</dbReference>
<proteinExistence type="inferred from homology"/>
<feature type="region of interest" description="Disordered" evidence="8">
    <location>
        <begin position="37"/>
        <end position="67"/>
    </location>
</feature>
<feature type="transmembrane region" description="Helical" evidence="9">
    <location>
        <begin position="396"/>
        <end position="419"/>
    </location>
</feature>
<dbReference type="GO" id="GO:0005765">
    <property type="term" value="C:lysosomal membrane"/>
    <property type="evidence" value="ECO:0007669"/>
    <property type="project" value="TreeGrafter"/>
</dbReference>
<dbReference type="InterPro" id="IPR006639">
    <property type="entry name" value="Preselin/SPP"/>
</dbReference>